<evidence type="ECO:0000259" key="6">
    <source>
        <dbReference type="PROSITE" id="PS50003"/>
    </source>
</evidence>
<dbReference type="InterPro" id="IPR047327">
    <property type="entry name" value="RUN_PLEKHM2"/>
</dbReference>
<reference evidence="8" key="3">
    <citation type="submission" date="2023-05" db="EMBL/GenBank/DDBJ databases">
        <authorList>
            <person name="Smith C.H."/>
        </authorList>
    </citation>
    <scope>NUCLEOTIDE SEQUENCE</scope>
    <source>
        <strain evidence="8">CHS0354</strain>
        <tissue evidence="8">Mantle</tissue>
    </source>
</reference>
<evidence type="ECO:0008006" key="10">
    <source>
        <dbReference type="Google" id="ProtNLM"/>
    </source>
</evidence>
<dbReference type="Pfam" id="PF00169">
    <property type="entry name" value="PH"/>
    <property type="match status" value="1"/>
</dbReference>
<keyword evidence="9" id="KW-1185">Reference proteome</keyword>
<name>A0AAE0T010_9BIVA</name>
<dbReference type="PANTHER" id="PTHR46556:SF1">
    <property type="entry name" value="PLECKSTRIN HOMOLOGY DOMAIN-CONTAINING FAMILY M MEMBER 2"/>
    <property type="match status" value="1"/>
</dbReference>
<dbReference type="FunFam" id="1.20.58.900:FF:000004">
    <property type="entry name" value="pleckstrin homology domain-containing family M member 2 isoform X2"/>
    <property type="match status" value="1"/>
</dbReference>
<keyword evidence="3" id="KW-0963">Cytoplasm</keyword>
<proteinExistence type="predicted"/>
<dbReference type="Gene3D" id="1.20.58.900">
    <property type="match status" value="1"/>
</dbReference>
<dbReference type="Pfam" id="PF23142">
    <property type="entry name" value="PH_PLEKHM2"/>
    <property type="match status" value="1"/>
</dbReference>
<dbReference type="SMART" id="SM00593">
    <property type="entry name" value="RUN"/>
    <property type="match status" value="1"/>
</dbReference>
<evidence type="ECO:0000256" key="5">
    <source>
        <dbReference type="SAM" id="MobiDB-lite"/>
    </source>
</evidence>
<dbReference type="InterPro" id="IPR001849">
    <property type="entry name" value="PH_domain"/>
</dbReference>
<dbReference type="PROSITE" id="PS50003">
    <property type="entry name" value="PH_DOMAIN"/>
    <property type="match status" value="1"/>
</dbReference>
<reference evidence="8" key="2">
    <citation type="journal article" date="2021" name="Genome Biol. Evol.">
        <title>Developing a high-quality reference genome for a parasitic bivalve with doubly uniparental inheritance (Bivalvia: Unionida).</title>
        <authorList>
            <person name="Smith C.H."/>
        </authorList>
    </citation>
    <scope>NUCLEOTIDE SEQUENCE</scope>
    <source>
        <strain evidence="8">CHS0354</strain>
        <tissue evidence="8">Mantle</tissue>
    </source>
</reference>
<dbReference type="InterPro" id="IPR057288">
    <property type="entry name" value="PH_PLEKHM2"/>
</dbReference>
<comment type="caution">
    <text evidence="8">The sequence shown here is derived from an EMBL/GenBank/DDBJ whole genome shotgun (WGS) entry which is preliminary data.</text>
</comment>
<dbReference type="InterPro" id="IPR004012">
    <property type="entry name" value="Run_dom"/>
</dbReference>
<feature type="region of interest" description="Disordered" evidence="5">
    <location>
        <begin position="539"/>
        <end position="559"/>
    </location>
</feature>
<feature type="domain" description="PH" evidence="6">
    <location>
        <begin position="907"/>
        <end position="1011"/>
    </location>
</feature>
<evidence type="ECO:0000313" key="9">
    <source>
        <dbReference type="Proteomes" id="UP001195483"/>
    </source>
</evidence>
<protein>
    <recommendedName>
        <fullName evidence="10">Pleckstrin homology domain-containing family M member 2</fullName>
    </recommendedName>
</protein>
<evidence type="ECO:0000256" key="1">
    <source>
        <dbReference type="ARBA" id="ARBA00004496"/>
    </source>
</evidence>
<dbReference type="GO" id="GO:0005765">
    <property type="term" value="C:lysosomal membrane"/>
    <property type="evidence" value="ECO:0007669"/>
    <property type="project" value="UniProtKB-SubCell"/>
</dbReference>
<dbReference type="Gene3D" id="2.30.29.30">
    <property type="entry name" value="Pleckstrin-homology domain (PH domain)/Phosphotyrosine-binding domain (PTB)"/>
    <property type="match status" value="1"/>
</dbReference>
<feature type="domain" description="RUN" evidence="7">
    <location>
        <begin position="33"/>
        <end position="155"/>
    </location>
</feature>
<dbReference type="GO" id="GO:0010008">
    <property type="term" value="C:endosome membrane"/>
    <property type="evidence" value="ECO:0007669"/>
    <property type="project" value="TreeGrafter"/>
</dbReference>
<dbReference type="CDD" id="cd17680">
    <property type="entry name" value="RUN_PLEKHM2"/>
    <property type="match status" value="1"/>
</dbReference>
<sequence>MGLKDDLVANISNAVKAIQVIQVSSREESVVFRNSHWQCHELLKHLDRAFLHRRRHVRNGYWKIVAEFTPKVDVLEIRRLRNVTTDLGRGRAWLFMALNDSLLESYICCFQQNQKLLSKYYVRDALVRDQERLNILVTLAAGLENAVFQLEMDMPYLDLCACQPKRYTLTESSDKEKIILCSSDIVVYTRHSLPPVSQSVNNIFTVSTDSGSAAYKDTCLLRPQRKQHSQSLNLGFNIDANVRHHKEYKGDYEQEARFRRIEALMNSDNDMTDGSSKFVVTFSKYQTKDKSKACNKIKIHDVSKESLLSHSHTKSEENSYIQLTSYTTRPTRKRKVYLDNATDSHKAGCSVMSIKSCSDLCGSTIDGLNIQENSVDTLKSRMRSINHYELSLETSKKGDNKIFTEQLNFDQESMRMNVVSEHPREKYSNHKCCNDNDVSEVKTGDKSMHKPKSSDCDNNTVQCFTKTLQVSDVQYNGDFSQCHQNTEQPKVNPVCFSVCCGTNDIYTKCADHEEELSISTVQTSMATILNISQTLKEEKKSNQLNEARNSAVEPFDDRSASNKLDIKEPTELHSLYASLKISCDQTKWKKSFQLDNAYSDEVQLSSISANENACEKLIAQSNVINSNSGIFTNKAATERKSPHPSKLMNSCKLVDIWSSQNEHNEDINVDKLANENLATEISSLHIQNRDNDSINKPIASHYFCSVMEADSSVIDLKDPVVENEDRKLCPGEVSLDIHSMLFLMLDVMDTDEKFTKMFSCLLGYTEGETRIIFLLISSRSLYLLTQERKDGKFTKVAVIWFPEIDFVSLGWNYQFIQITCKKRNEQYCLSTGDEMSTRAIVHCLVSAMENDYHPIKLTVDTEATTQRETFKKFIANESKCDSTDVKLQYYALVHWEDPQTWRGRAGLSEREGYLLYKPKTSYGLVQSNTWNRAYAVLRDCMLCIYNDKNDLTPHILVNLGKEECVGCKLDLNSERPHSIKIILASGDDFWLSLSMEMEVIVWLQSLCQALSEGLQKHPAHTSCLPFCLILTSQKLLMCHENLQTRSIRTMGNANLVDIKAVRTDSTLKTFCVMEFGSPEAKVSSDKWVFYFSSENESNKFLHALSACMSDHFQTEILQLPMEDVILQRKCREMAIFLENELKPKPVQ</sequence>
<dbReference type="GO" id="GO:0019894">
    <property type="term" value="F:kinesin binding"/>
    <property type="evidence" value="ECO:0007669"/>
    <property type="project" value="TreeGrafter"/>
</dbReference>
<dbReference type="InterPro" id="IPR011993">
    <property type="entry name" value="PH-like_dom_sf"/>
</dbReference>
<dbReference type="Proteomes" id="UP001195483">
    <property type="component" value="Unassembled WGS sequence"/>
</dbReference>
<keyword evidence="4" id="KW-0458">Lysosome</keyword>
<dbReference type="GO" id="GO:0007030">
    <property type="term" value="P:Golgi organization"/>
    <property type="evidence" value="ECO:0007669"/>
    <property type="project" value="TreeGrafter"/>
</dbReference>
<dbReference type="PROSITE" id="PS50826">
    <property type="entry name" value="RUN"/>
    <property type="match status" value="1"/>
</dbReference>
<accession>A0AAE0T010</accession>
<dbReference type="PANTHER" id="PTHR46556">
    <property type="entry name" value="PLECKSTRIN HOMOLOGY DOMAIN-CONTAINING FAMILY M MEMBER 2"/>
    <property type="match status" value="1"/>
</dbReference>
<dbReference type="InterPro" id="IPR053015">
    <property type="entry name" value="PH_domain-containing_M2"/>
</dbReference>
<gene>
    <name evidence="8" type="ORF">CHS0354_011893</name>
</gene>
<evidence type="ECO:0000259" key="7">
    <source>
        <dbReference type="PROSITE" id="PS50826"/>
    </source>
</evidence>
<evidence type="ECO:0000256" key="2">
    <source>
        <dbReference type="ARBA" id="ARBA00004656"/>
    </source>
</evidence>
<dbReference type="SMART" id="SM00233">
    <property type="entry name" value="PH"/>
    <property type="match status" value="1"/>
</dbReference>
<dbReference type="EMBL" id="JAEAOA010000734">
    <property type="protein sequence ID" value="KAK3601297.1"/>
    <property type="molecule type" value="Genomic_DNA"/>
</dbReference>
<dbReference type="SUPFAM" id="SSF50729">
    <property type="entry name" value="PH domain-like"/>
    <property type="match status" value="1"/>
</dbReference>
<evidence type="ECO:0000256" key="4">
    <source>
        <dbReference type="ARBA" id="ARBA00023228"/>
    </source>
</evidence>
<dbReference type="AlphaFoldDB" id="A0AAE0T010"/>
<evidence type="ECO:0000313" key="8">
    <source>
        <dbReference type="EMBL" id="KAK3601297.1"/>
    </source>
</evidence>
<dbReference type="GO" id="GO:0032418">
    <property type="term" value="P:lysosome localization"/>
    <property type="evidence" value="ECO:0007669"/>
    <property type="project" value="TreeGrafter"/>
</dbReference>
<dbReference type="InterPro" id="IPR037213">
    <property type="entry name" value="Run_dom_sf"/>
</dbReference>
<evidence type="ECO:0000256" key="3">
    <source>
        <dbReference type="ARBA" id="ARBA00022490"/>
    </source>
</evidence>
<dbReference type="SUPFAM" id="SSF140741">
    <property type="entry name" value="RUN domain-like"/>
    <property type="match status" value="1"/>
</dbReference>
<comment type="subcellular location">
    <subcellularLocation>
        <location evidence="1">Cytoplasm</location>
    </subcellularLocation>
    <subcellularLocation>
        <location evidence="2">Lysosome membrane</location>
    </subcellularLocation>
</comment>
<organism evidence="8 9">
    <name type="scientific">Potamilus streckersoni</name>
    <dbReference type="NCBI Taxonomy" id="2493646"/>
    <lineage>
        <taxon>Eukaryota</taxon>
        <taxon>Metazoa</taxon>
        <taxon>Spiralia</taxon>
        <taxon>Lophotrochozoa</taxon>
        <taxon>Mollusca</taxon>
        <taxon>Bivalvia</taxon>
        <taxon>Autobranchia</taxon>
        <taxon>Heteroconchia</taxon>
        <taxon>Palaeoheterodonta</taxon>
        <taxon>Unionida</taxon>
        <taxon>Unionoidea</taxon>
        <taxon>Unionidae</taxon>
        <taxon>Ambleminae</taxon>
        <taxon>Lampsilini</taxon>
        <taxon>Potamilus</taxon>
    </lineage>
</organism>
<dbReference type="Pfam" id="PF02759">
    <property type="entry name" value="RUN"/>
    <property type="match status" value="1"/>
</dbReference>
<dbReference type="GO" id="GO:0032880">
    <property type="term" value="P:regulation of protein localization"/>
    <property type="evidence" value="ECO:0007669"/>
    <property type="project" value="TreeGrafter"/>
</dbReference>
<reference evidence="8" key="1">
    <citation type="journal article" date="2021" name="Genome Biol. Evol.">
        <title>A High-Quality Reference Genome for a Parasitic Bivalve with Doubly Uniparental Inheritance (Bivalvia: Unionida).</title>
        <authorList>
            <person name="Smith C.H."/>
        </authorList>
    </citation>
    <scope>NUCLEOTIDE SEQUENCE</scope>
    <source>
        <strain evidence="8">CHS0354</strain>
    </source>
</reference>